<dbReference type="SUPFAM" id="SSF50952">
    <property type="entry name" value="Soluble quinoprotein glucose dehydrogenase"/>
    <property type="match status" value="1"/>
</dbReference>
<dbReference type="Gene3D" id="2.120.10.30">
    <property type="entry name" value="TolB, C-terminal domain"/>
    <property type="match status" value="1"/>
</dbReference>
<keyword evidence="1" id="KW-0732">Signal</keyword>
<dbReference type="EMBL" id="FUYE01000004">
    <property type="protein sequence ID" value="SKA89182.1"/>
    <property type="molecule type" value="Genomic_DNA"/>
</dbReference>
<dbReference type="InterPro" id="IPR011041">
    <property type="entry name" value="Quinoprot_gluc/sorb_DH_b-prop"/>
</dbReference>
<evidence type="ECO:0000256" key="1">
    <source>
        <dbReference type="SAM" id="SignalP"/>
    </source>
</evidence>
<organism evidence="3 4">
    <name type="scientific">Prosthecobacter debontii</name>
    <dbReference type="NCBI Taxonomy" id="48467"/>
    <lineage>
        <taxon>Bacteria</taxon>
        <taxon>Pseudomonadati</taxon>
        <taxon>Verrucomicrobiota</taxon>
        <taxon>Verrucomicrobiia</taxon>
        <taxon>Verrucomicrobiales</taxon>
        <taxon>Verrucomicrobiaceae</taxon>
        <taxon>Prosthecobacter</taxon>
    </lineage>
</organism>
<evidence type="ECO:0000259" key="2">
    <source>
        <dbReference type="Pfam" id="PF07995"/>
    </source>
</evidence>
<name>A0A1T4XHY0_9BACT</name>
<dbReference type="OrthoDB" id="9770043at2"/>
<evidence type="ECO:0000313" key="4">
    <source>
        <dbReference type="Proteomes" id="UP000190774"/>
    </source>
</evidence>
<feature type="signal peptide" evidence="1">
    <location>
        <begin position="1"/>
        <end position="20"/>
    </location>
</feature>
<dbReference type="AlphaFoldDB" id="A0A1T4XHY0"/>
<dbReference type="PANTHER" id="PTHR19328">
    <property type="entry name" value="HEDGEHOG-INTERACTING PROTEIN"/>
    <property type="match status" value="1"/>
</dbReference>
<accession>A0A1T4XHY0</accession>
<dbReference type="RefSeq" id="WP_078812746.1">
    <property type="nucleotide sequence ID" value="NZ_FUYE01000004.1"/>
</dbReference>
<protein>
    <submittedName>
        <fullName evidence="3">Glucose/arabinose dehydrogenase, beta-propeller fold</fullName>
    </submittedName>
</protein>
<gene>
    <name evidence="3" type="ORF">SAMN02745166_01550</name>
</gene>
<evidence type="ECO:0000313" key="3">
    <source>
        <dbReference type="EMBL" id="SKA89182.1"/>
    </source>
</evidence>
<dbReference type="PANTHER" id="PTHR19328:SF75">
    <property type="entry name" value="ALDOSE SUGAR DEHYDROGENASE YLII"/>
    <property type="match status" value="1"/>
</dbReference>
<feature type="chain" id="PRO_5012346088" evidence="1">
    <location>
        <begin position="21"/>
        <end position="456"/>
    </location>
</feature>
<dbReference type="Proteomes" id="UP000190774">
    <property type="component" value="Unassembled WGS sequence"/>
</dbReference>
<proteinExistence type="predicted"/>
<dbReference type="STRING" id="48467.SAMN02745166_01550"/>
<dbReference type="InterPro" id="IPR012938">
    <property type="entry name" value="Glc/Sorbosone_DH"/>
</dbReference>
<dbReference type="InterPro" id="IPR011042">
    <property type="entry name" value="6-blade_b-propeller_TolB-like"/>
</dbReference>
<keyword evidence="4" id="KW-1185">Reference proteome</keyword>
<feature type="domain" description="Glucose/Sorbosone dehydrogenase" evidence="2">
    <location>
        <begin position="49"/>
        <end position="416"/>
    </location>
</feature>
<sequence>MKLKPTLLALLALTTGVSSAAETQPVQPGGKLPGEIAISLVKVADDLVDPVSVAAPNDGSGRVFVIERPGLIQVIKDGKKLKRPFLDLKDKTISSFLELGMFSMAFHPDFKTNGKVYVAYADLWFNGATMITEYTVSKSNPDRLDPESAKVLMQIDFPYCNHHGGQIAFGPDGYLYIGVGDGGWEGDVINAGQDLHTWLGKMLRIDVNQSSADRAYGIPKDNPFITPLQQMTLFGVSEEAFSKVHPRAKPEIWSYGLRNPWTFSFDSKTGDLYIADIGQNHWEEINMQPASSKGGENYGWKFMCGSHPFPMILKKNPDGSETAVDPEKYPQVGVLPIAEYSHVDQGICVINLGVYRGTEYPELDGVYFAADWGSGKVWGMKQVNGAWQMQELLDLADGLRPTGSGIGPDGSIYLTHATANYGGPVDPYTSERGAVWKIVPTSKVAQDAVTAPVAGK</sequence>
<reference evidence="4" key="1">
    <citation type="submission" date="2017-02" db="EMBL/GenBank/DDBJ databases">
        <authorList>
            <person name="Varghese N."/>
            <person name="Submissions S."/>
        </authorList>
    </citation>
    <scope>NUCLEOTIDE SEQUENCE [LARGE SCALE GENOMIC DNA]</scope>
    <source>
        <strain evidence="4">ATCC 700200</strain>
    </source>
</reference>
<dbReference type="Pfam" id="PF07995">
    <property type="entry name" value="GSDH"/>
    <property type="match status" value="1"/>
</dbReference>